<dbReference type="RefSeq" id="WP_243488837.1">
    <property type="nucleotide sequence ID" value="NZ_CP063361.1"/>
</dbReference>
<proteinExistence type="predicted"/>
<reference evidence="1 2" key="1">
    <citation type="submission" date="2020-10" db="EMBL/GenBank/DDBJ databases">
        <title>Genome analysis of Massilia species.</title>
        <authorList>
            <person name="Jung D.-H."/>
        </authorList>
    </citation>
    <scope>NUCLEOTIDE SEQUENCE [LARGE SCALE GENOMIC DNA]</scope>
    <source>
        <strain evidence="2">sipir</strain>
    </source>
</reference>
<keyword evidence="2" id="KW-1185">Reference proteome</keyword>
<name>A0ABY3ZYP8_9BURK</name>
<gene>
    <name evidence="1" type="ORF">INH39_18990</name>
</gene>
<sequence>MKRRILAAVLFLAIGAGGALALPYVWLPTGTSTVSLWWAADTFKQCSREAPQGGAPYWLPTGQQIADLELRLWALMRDRDARGLRAPRKFQQFQRQYIGFTRNGERLIYANVYPQDDYGWEAWTLFDKPVLVCDGGNFFWGIVYNPATGKYEEPSFNGPSSPE</sequence>
<protein>
    <submittedName>
        <fullName evidence="1">Uncharacterized protein</fullName>
    </submittedName>
</protein>
<organism evidence="1 2">
    <name type="scientific">Massilia violaceinigra</name>
    <dbReference type="NCBI Taxonomy" id="2045208"/>
    <lineage>
        <taxon>Bacteria</taxon>
        <taxon>Pseudomonadati</taxon>
        <taxon>Pseudomonadota</taxon>
        <taxon>Betaproteobacteria</taxon>
        <taxon>Burkholderiales</taxon>
        <taxon>Oxalobacteraceae</taxon>
        <taxon>Telluria group</taxon>
        <taxon>Massilia</taxon>
    </lineage>
</organism>
<accession>A0ABY3ZYP8</accession>
<dbReference type="EMBL" id="CP063361">
    <property type="protein sequence ID" value="UOD27595.1"/>
    <property type="molecule type" value="Genomic_DNA"/>
</dbReference>
<evidence type="ECO:0000313" key="2">
    <source>
        <dbReference type="Proteomes" id="UP000831532"/>
    </source>
</evidence>
<evidence type="ECO:0000313" key="1">
    <source>
        <dbReference type="EMBL" id="UOD27595.1"/>
    </source>
</evidence>
<dbReference type="Proteomes" id="UP000831532">
    <property type="component" value="Chromosome"/>
</dbReference>